<dbReference type="Proteomes" id="UP000078546">
    <property type="component" value="Unassembled WGS sequence"/>
</dbReference>
<gene>
    <name evidence="2" type="ORF">POVCU1_062230</name>
</gene>
<sequence length="352" mass="41885">MTCNKNADKESYGFFGYFDYYSNRAKVVEKINSVKAKTPEEGDSGRQLNLGKQIKVSCNDFSKYAPEFYSKIQSPHILCEKFRGIYNGLSNSKKGKKEEEYRNGEEKLGNNDWAFINYWLNDTLRGTDTDPPICVKEFYERLRKMDKDYFKIENVGDKLYNIEKSDFKKMKDLYYLYDMKEKISNLLNDENETDIKALCQRYEKECNEKYRKVIINCRDDCNDFFSVIGQFKKEYNQELVSFPEYTHLNRSYKLQELPDYISLITEQKIKEFTRTIFLPVLFLIFGLFSILLFFNKFLPCRKYLIEKIKRNKRMIFHVDEGEESLPSHAYENDDTILDNGEFNIGYYSTLNS</sequence>
<keyword evidence="1" id="KW-0472">Membrane</keyword>
<proteinExistence type="predicted"/>
<evidence type="ECO:0000256" key="1">
    <source>
        <dbReference type="SAM" id="Phobius"/>
    </source>
</evidence>
<feature type="transmembrane region" description="Helical" evidence="1">
    <location>
        <begin position="276"/>
        <end position="294"/>
    </location>
</feature>
<name>A0A1A8XAC0_PLAOA</name>
<organism evidence="2 3">
    <name type="scientific">Plasmodium ovale curtisi</name>
    <dbReference type="NCBI Taxonomy" id="864141"/>
    <lineage>
        <taxon>Eukaryota</taxon>
        <taxon>Sar</taxon>
        <taxon>Alveolata</taxon>
        <taxon>Apicomplexa</taxon>
        <taxon>Aconoidasida</taxon>
        <taxon>Haemosporida</taxon>
        <taxon>Plasmodiidae</taxon>
        <taxon>Plasmodium</taxon>
        <taxon>Plasmodium (Plasmodium)</taxon>
    </lineage>
</organism>
<evidence type="ECO:0000313" key="3">
    <source>
        <dbReference type="Proteomes" id="UP000078546"/>
    </source>
</evidence>
<dbReference type="AlphaFoldDB" id="A0A1A8XAC0"/>
<accession>A0A1A8XAC0</accession>
<protein>
    <submittedName>
        <fullName evidence="2">PIR Superfamily Protein</fullName>
    </submittedName>
</protein>
<keyword evidence="1" id="KW-0812">Transmembrane</keyword>
<reference evidence="3" key="1">
    <citation type="submission" date="2016-05" db="EMBL/GenBank/DDBJ databases">
        <authorList>
            <person name="Naeem Raeece"/>
        </authorList>
    </citation>
    <scope>NUCLEOTIDE SEQUENCE [LARGE SCALE GENOMIC DNA]</scope>
</reference>
<dbReference type="EMBL" id="FLQV01002103">
    <property type="protein sequence ID" value="SBT00770.1"/>
    <property type="molecule type" value="Genomic_DNA"/>
</dbReference>
<keyword evidence="1" id="KW-1133">Transmembrane helix</keyword>
<evidence type="ECO:0000313" key="2">
    <source>
        <dbReference type="EMBL" id="SBT00770.1"/>
    </source>
</evidence>